<dbReference type="PANTHER" id="PTHR30534">
    <property type="entry name" value="FLAGELLAR MOTOR SWITCH PROTEIN FLIG"/>
    <property type="match status" value="1"/>
</dbReference>
<protein>
    <recommendedName>
        <fullName evidence="4 11">Flagellar motor switch protein FliG</fullName>
    </recommendedName>
</protein>
<reference evidence="15" key="1">
    <citation type="submission" date="2016-12" db="EMBL/GenBank/DDBJ databases">
        <title>Whole genome sequencing of Sphingomonas koreensis.</title>
        <authorList>
            <person name="Conlan S."/>
            <person name="Thomas P.J."/>
            <person name="Mullikin J."/>
            <person name="Palmore T.N."/>
            <person name="Frank K.M."/>
            <person name="Segre J.A."/>
        </authorList>
    </citation>
    <scope>NUCLEOTIDE SEQUENCE</scope>
    <source>
        <strain evidence="15">ABOJV</strain>
    </source>
</reference>
<keyword evidence="7 11" id="KW-0283">Flagellar rotation</keyword>
<proteinExistence type="inferred from homology"/>
<dbReference type="InterPro" id="IPR032779">
    <property type="entry name" value="FliG_M"/>
</dbReference>
<dbReference type="InterPro" id="IPR028263">
    <property type="entry name" value="FliG_N"/>
</dbReference>
<keyword evidence="15" id="KW-0969">Cilium</keyword>
<evidence type="ECO:0000313" key="16">
    <source>
        <dbReference type="EMBL" id="RSU99978.1"/>
    </source>
</evidence>
<dbReference type="SUPFAM" id="SSF48029">
    <property type="entry name" value="FliG"/>
    <property type="match status" value="2"/>
</dbReference>
<evidence type="ECO:0000259" key="14">
    <source>
        <dbReference type="Pfam" id="PF14842"/>
    </source>
</evidence>
<name>A0A1L6J9I7_9SPHN</name>
<dbReference type="GeneID" id="44132761"/>
<comment type="function">
    <text evidence="10 11">FliG is one of three proteins (FliG, FliN, FliM) that forms the rotor-mounted switch complex (C ring), located at the base of the basal body. This complex interacts with the CheY and CheZ chemotaxis proteins, in addition to contacting components of the motor that determine the direction of flagellar rotation.</text>
</comment>
<comment type="similarity">
    <text evidence="3 11">Belongs to the FliG family.</text>
</comment>
<evidence type="ECO:0000256" key="5">
    <source>
        <dbReference type="ARBA" id="ARBA00022475"/>
    </source>
</evidence>
<keyword evidence="15" id="KW-0282">Flagellum</keyword>
<dbReference type="Pfam" id="PF01706">
    <property type="entry name" value="FliG_C"/>
    <property type="match status" value="1"/>
</dbReference>
<dbReference type="InterPro" id="IPR011002">
    <property type="entry name" value="FliG_a-hlx"/>
</dbReference>
<evidence type="ECO:0000259" key="12">
    <source>
        <dbReference type="Pfam" id="PF01706"/>
    </source>
</evidence>
<evidence type="ECO:0000256" key="7">
    <source>
        <dbReference type="ARBA" id="ARBA00022779"/>
    </source>
</evidence>
<dbReference type="Proteomes" id="UP000286681">
    <property type="component" value="Unassembled WGS sequence"/>
</dbReference>
<reference evidence="18" key="2">
    <citation type="submission" date="2016-12" db="EMBL/GenBank/DDBJ databases">
        <title>Whole genome sequencing of Sphingomonas sp. ABOJV.</title>
        <authorList>
            <person name="Conlan S."/>
            <person name="Thomas P.J."/>
            <person name="Mullikin J."/>
            <person name="Palmore T.N."/>
            <person name="Frank K.M."/>
            <person name="Segre J.A."/>
        </authorList>
    </citation>
    <scope>NUCLEOTIDE SEQUENCE [LARGE SCALE GENOMIC DNA]</scope>
    <source>
        <strain evidence="18">ABOJV</strain>
    </source>
</reference>
<evidence type="ECO:0000256" key="10">
    <source>
        <dbReference type="ARBA" id="ARBA00025598"/>
    </source>
</evidence>
<keyword evidence="6 11" id="KW-0145">Chemotaxis</keyword>
<dbReference type="GO" id="GO:0071973">
    <property type="term" value="P:bacterial-type flagellum-dependent cell motility"/>
    <property type="evidence" value="ECO:0007669"/>
    <property type="project" value="InterPro"/>
</dbReference>
<dbReference type="PRINTS" id="PR00954">
    <property type="entry name" value="FLGMOTORFLIG"/>
</dbReference>
<evidence type="ECO:0000313" key="19">
    <source>
        <dbReference type="Proteomes" id="UP000286681"/>
    </source>
</evidence>
<keyword evidence="18" id="KW-1185">Reference proteome</keyword>
<organism evidence="15 18">
    <name type="scientific">Sphingomonas koreensis</name>
    <dbReference type="NCBI Taxonomy" id="93064"/>
    <lineage>
        <taxon>Bacteria</taxon>
        <taxon>Pseudomonadati</taxon>
        <taxon>Pseudomonadota</taxon>
        <taxon>Alphaproteobacteria</taxon>
        <taxon>Sphingomonadales</taxon>
        <taxon>Sphingomonadaceae</taxon>
        <taxon>Sphingomonas</taxon>
    </lineage>
</organism>
<dbReference type="AlphaFoldDB" id="A0A1L6J9I7"/>
<sequence>MTMMTAPIGEPPELKKYSGLQRAAALMLALGREHGGPIWEQLSVEEVKELSSAIAQLGRVPSVVVEHLLVQFSGEVSSMASLHGSFETAERLLDGILPADRVKEIMEDIRGPSGRTMWDKLSNVSEAVLAGYLKNEYPQTVAVILHKLRSDHAARVLAELPRDLATDVVMRMLKMDTVQKDVIQQVEHTLKSEFMTNLSRAQRRDPHETMAELFNALDRSTEEAMLSALDDRAPESAERIRALMFTFEDLANLLPAAIQIIVRNSNKRELALALKGAPEEMKQIFYRAMTERAAKLMRDDMAAMGPVRARECEEAQAALVRLAKSLGDRGEIMLVDPKSDDAMIY</sequence>
<evidence type="ECO:0000313" key="20">
    <source>
        <dbReference type="Proteomes" id="UP000287746"/>
    </source>
</evidence>
<feature type="domain" description="Flagellar motor switch protein FliG N-terminal" evidence="14">
    <location>
        <begin position="17"/>
        <end position="118"/>
    </location>
</feature>
<evidence type="ECO:0000256" key="2">
    <source>
        <dbReference type="ARBA" id="ARBA00004413"/>
    </source>
</evidence>
<comment type="subcellular location">
    <subcellularLocation>
        <location evidence="1 11">Bacterial flagellum basal body</location>
    </subcellularLocation>
    <subcellularLocation>
        <location evidence="11">Cell inner membrane</location>
        <topology evidence="11">Peripheral membrane protein</topology>
        <orientation evidence="11">Cytoplasmic side</orientation>
    </subcellularLocation>
    <subcellularLocation>
        <location evidence="2">Cell membrane</location>
        <topology evidence="2">Peripheral membrane protein</topology>
        <orientation evidence="2">Cytoplasmic side</orientation>
    </subcellularLocation>
</comment>
<dbReference type="EMBL" id="QQWO01000020">
    <property type="protein sequence ID" value="RSU99978.1"/>
    <property type="molecule type" value="Genomic_DNA"/>
</dbReference>
<dbReference type="Gene3D" id="1.10.220.30">
    <property type="match status" value="3"/>
</dbReference>
<dbReference type="Proteomes" id="UP000185161">
    <property type="component" value="Chromosome"/>
</dbReference>
<dbReference type="OrthoDB" id="9780302at2"/>
<evidence type="ECO:0000256" key="8">
    <source>
        <dbReference type="ARBA" id="ARBA00023136"/>
    </source>
</evidence>
<reference evidence="19 20" key="3">
    <citation type="submission" date="2018-07" db="EMBL/GenBank/DDBJ databases">
        <title>Genomic and Epidemiologic Investigation of an Indolent Hospital Outbreak.</title>
        <authorList>
            <person name="Johnson R.C."/>
            <person name="Deming C."/>
            <person name="Conlan S."/>
            <person name="Zellmer C.J."/>
            <person name="Michelin A.V."/>
            <person name="Lee-Lin S."/>
            <person name="Thomas P.J."/>
            <person name="Park M."/>
            <person name="Weingarten R.A."/>
            <person name="Less J."/>
            <person name="Dekker J.P."/>
            <person name="Frank K.M."/>
            <person name="Musser K.A."/>
            <person name="Mcquiston J.R."/>
            <person name="Henderson D.K."/>
            <person name="Lau A.F."/>
            <person name="Palmore T.N."/>
            <person name="Segre J.A."/>
        </authorList>
    </citation>
    <scope>NUCLEOTIDE SEQUENCE [LARGE SCALE GENOMIC DNA]</scope>
    <source>
        <strain evidence="17 20">SK-CDC1_0717</strain>
        <strain evidence="16 19">SK-NIH.Env10_0317</strain>
    </source>
</reference>
<evidence type="ECO:0000259" key="13">
    <source>
        <dbReference type="Pfam" id="PF14841"/>
    </source>
</evidence>
<feature type="domain" description="Flagellar motor switch protein FliG C-terminal" evidence="12">
    <location>
        <begin position="228"/>
        <end position="334"/>
    </location>
</feature>
<feature type="domain" description="Flagellar motor switch protein FliG middle" evidence="13">
    <location>
        <begin position="128"/>
        <end position="199"/>
    </location>
</feature>
<keyword evidence="5 11" id="KW-1003">Cell membrane</keyword>
<dbReference type="Pfam" id="PF14842">
    <property type="entry name" value="FliG_N"/>
    <property type="match status" value="1"/>
</dbReference>
<gene>
    <name evidence="15" type="ORF">BRX40_09335</name>
    <name evidence="16" type="ORF">CA257_18905</name>
    <name evidence="17" type="ORF">DAH66_14675</name>
</gene>
<evidence type="ECO:0000313" key="18">
    <source>
        <dbReference type="Proteomes" id="UP000185161"/>
    </source>
</evidence>
<evidence type="ECO:0000256" key="6">
    <source>
        <dbReference type="ARBA" id="ARBA00022500"/>
    </source>
</evidence>
<dbReference type="EMBL" id="QQYZ01000014">
    <property type="protein sequence ID" value="RSY81547.1"/>
    <property type="molecule type" value="Genomic_DNA"/>
</dbReference>
<keyword evidence="11" id="KW-0997">Cell inner membrane</keyword>
<dbReference type="GO" id="GO:0003774">
    <property type="term" value="F:cytoskeletal motor activity"/>
    <property type="evidence" value="ECO:0007669"/>
    <property type="project" value="InterPro"/>
</dbReference>
<dbReference type="GO" id="GO:0006935">
    <property type="term" value="P:chemotaxis"/>
    <property type="evidence" value="ECO:0007669"/>
    <property type="project" value="UniProtKB-KW"/>
</dbReference>
<evidence type="ECO:0000313" key="15">
    <source>
        <dbReference type="EMBL" id="APR52603.1"/>
    </source>
</evidence>
<dbReference type="RefSeq" id="WP_066578625.1">
    <property type="nucleotide sequence ID" value="NZ_CP018820.1"/>
</dbReference>
<keyword evidence="9 11" id="KW-0975">Bacterial flagellum</keyword>
<evidence type="ECO:0000256" key="9">
    <source>
        <dbReference type="ARBA" id="ARBA00023143"/>
    </source>
</evidence>
<evidence type="ECO:0000256" key="1">
    <source>
        <dbReference type="ARBA" id="ARBA00004117"/>
    </source>
</evidence>
<keyword evidence="8 11" id="KW-0472">Membrane</keyword>
<dbReference type="PANTHER" id="PTHR30534:SF0">
    <property type="entry name" value="FLAGELLAR MOTOR SWITCH PROTEIN FLIG"/>
    <property type="match status" value="1"/>
</dbReference>
<evidence type="ECO:0000256" key="3">
    <source>
        <dbReference type="ARBA" id="ARBA00010299"/>
    </source>
</evidence>
<keyword evidence="15" id="KW-0966">Cell projection</keyword>
<accession>A0A1L6J9I7</accession>
<dbReference type="PIRSF" id="PIRSF003161">
    <property type="entry name" value="FliG"/>
    <property type="match status" value="1"/>
</dbReference>
<dbReference type="InterPro" id="IPR000090">
    <property type="entry name" value="Flg_Motor_Flig"/>
</dbReference>
<dbReference type="InterPro" id="IPR023087">
    <property type="entry name" value="Flg_Motor_Flig_C"/>
</dbReference>
<evidence type="ECO:0000313" key="17">
    <source>
        <dbReference type="EMBL" id="RSY81547.1"/>
    </source>
</evidence>
<dbReference type="KEGG" id="skr:BRX40_09335"/>
<dbReference type="Pfam" id="PF14841">
    <property type="entry name" value="FliG_M"/>
    <property type="match status" value="1"/>
</dbReference>
<evidence type="ECO:0000256" key="11">
    <source>
        <dbReference type="PIRNR" id="PIRNR003161"/>
    </source>
</evidence>
<dbReference type="EMBL" id="CP018820">
    <property type="protein sequence ID" value="APR52603.1"/>
    <property type="molecule type" value="Genomic_DNA"/>
</dbReference>
<dbReference type="GO" id="GO:0009425">
    <property type="term" value="C:bacterial-type flagellum basal body"/>
    <property type="evidence" value="ECO:0007669"/>
    <property type="project" value="UniProtKB-SubCell"/>
</dbReference>
<dbReference type="Proteomes" id="UP000287746">
    <property type="component" value="Unassembled WGS sequence"/>
</dbReference>
<dbReference type="STRING" id="93064.BRX40_09335"/>
<dbReference type="GO" id="GO:0005886">
    <property type="term" value="C:plasma membrane"/>
    <property type="evidence" value="ECO:0007669"/>
    <property type="project" value="UniProtKB-SubCell"/>
</dbReference>
<evidence type="ECO:0000256" key="4">
    <source>
        <dbReference type="ARBA" id="ARBA00021870"/>
    </source>
</evidence>